<dbReference type="InterPro" id="IPR044611">
    <property type="entry name" value="E3A/B/C-like"/>
</dbReference>
<feature type="active site" description="Glycyl thioester intermediate" evidence="6">
    <location>
        <position position="1640"/>
    </location>
</feature>
<dbReference type="PANTHER" id="PTHR45700">
    <property type="entry name" value="UBIQUITIN-PROTEIN LIGASE E3C"/>
    <property type="match status" value="1"/>
</dbReference>
<comment type="pathway">
    <text evidence="2">Protein modification; protein ubiquitination.</text>
</comment>
<feature type="compositionally biased region" description="Low complexity" evidence="8">
    <location>
        <begin position="449"/>
        <end position="459"/>
    </location>
</feature>
<feature type="region of interest" description="Disordered" evidence="8">
    <location>
        <begin position="564"/>
        <end position="586"/>
    </location>
</feature>
<dbReference type="PANTHER" id="PTHR45700:SF2">
    <property type="entry name" value="UBIQUITIN-PROTEIN LIGASE E3C"/>
    <property type="match status" value="1"/>
</dbReference>
<evidence type="ECO:0000256" key="6">
    <source>
        <dbReference type="PROSITE-ProRule" id="PRU00104"/>
    </source>
</evidence>
<dbReference type="Gene3D" id="3.90.1750.10">
    <property type="entry name" value="Hect, E3 ligase catalytic domains"/>
    <property type="match status" value="1"/>
</dbReference>
<feature type="coiled-coil region" evidence="7">
    <location>
        <begin position="18"/>
        <end position="52"/>
    </location>
</feature>
<feature type="region of interest" description="Disordered" evidence="8">
    <location>
        <begin position="336"/>
        <end position="483"/>
    </location>
</feature>
<dbReference type="GO" id="GO:0000209">
    <property type="term" value="P:protein polyubiquitination"/>
    <property type="evidence" value="ECO:0007669"/>
    <property type="project" value="InterPro"/>
</dbReference>
<evidence type="ECO:0000313" key="10">
    <source>
        <dbReference type="EMBL" id="KAE9989416.1"/>
    </source>
</evidence>
<dbReference type="CDD" id="cd00078">
    <property type="entry name" value="HECTc"/>
    <property type="match status" value="1"/>
</dbReference>
<keyword evidence="4" id="KW-0808">Transferase</keyword>
<feature type="compositionally biased region" description="Basic and acidic residues" evidence="8">
    <location>
        <begin position="531"/>
        <end position="543"/>
    </location>
</feature>
<evidence type="ECO:0000313" key="11">
    <source>
        <dbReference type="Proteomes" id="UP000490939"/>
    </source>
</evidence>
<evidence type="ECO:0000256" key="4">
    <source>
        <dbReference type="ARBA" id="ARBA00022679"/>
    </source>
</evidence>
<keyword evidence="11" id="KW-1185">Reference proteome</keyword>
<feature type="compositionally biased region" description="Basic and acidic residues" evidence="8">
    <location>
        <begin position="564"/>
        <end position="579"/>
    </location>
</feature>
<dbReference type="SUPFAM" id="SSF56204">
    <property type="entry name" value="Hect, E3 ligase catalytic domain"/>
    <property type="match status" value="1"/>
</dbReference>
<evidence type="ECO:0000256" key="7">
    <source>
        <dbReference type="SAM" id="Coils"/>
    </source>
</evidence>
<evidence type="ECO:0000256" key="8">
    <source>
        <dbReference type="SAM" id="MobiDB-lite"/>
    </source>
</evidence>
<name>A0A8H3VJ89_VENIN</name>
<evidence type="ECO:0000256" key="2">
    <source>
        <dbReference type="ARBA" id="ARBA00004906"/>
    </source>
</evidence>
<proteinExistence type="predicted"/>
<dbReference type="Gene3D" id="3.30.2410.10">
    <property type="entry name" value="Hect, E3 ligase catalytic domain"/>
    <property type="match status" value="1"/>
</dbReference>
<dbReference type="Gene3D" id="3.30.2160.10">
    <property type="entry name" value="Hect, E3 ligase catalytic domain"/>
    <property type="match status" value="1"/>
</dbReference>
<feature type="domain" description="HECT" evidence="9">
    <location>
        <begin position="1293"/>
        <end position="1672"/>
    </location>
</feature>
<evidence type="ECO:0000256" key="5">
    <source>
        <dbReference type="ARBA" id="ARBA00022786"/>
    </source>
</evidence>
<reference evidence="10 11" key="1">
    <citation type="submission" date="2019-07" db="EMBL/GenBank/DDBJ databases">
        <title>Venturia inaequalis Genome Resource.</title>
        <authorList>
            <person name="Lichtner F.J."/>
        </authorList>
    </citation>
    <scope>NUCLEOTIDE SEQUENCE [LARGE SCALE GENOMIC DNA]</scope>
    <source>
        <strain evidence="10 11">DMI_063113</strain>
    </source>
</reference>
<accession>A0A8H3VJ89</accession>
<evidence type="ECO:0000259" key="9">
    <source>
        <dbReference type="PROSITE" id="PS50237"/>
    </source>
</evidence>
<feature type="region of interest" description="Disordered" evidence="8">
    <location>
        <begin position="177"/>
        <end position="211"/>
    </location>
</feature>
<dbReference type="FunFam" id="3.30.2160.10:FF:000002">
    <property type="entry name" value="Putative Ubiquitin-protein ligase E3C"/>
    <property type="match status" value="1"/>
</dbReference>
<dbReference type="FunFam" id="3.30.2410.10:FF:000017">
    <property type="entry name" value="E3 ubiquitin-protein ligase UPL7"/>
    <property type="match status" value="1"/>
</dbReference>
<sequence length="1672" mass="189172">MSMSNANEEPAHVPDQLVDQLLKGYEALNVEIKHLDEQRRELENKVSWSKQQYLDALKRFVPEQASQEFRTFLDELDEAGATQPEGHVDWLQSLQNSTDPEHKSRAYNIQRAADAREKIRFRQKSSDSGNAVRIWNGRAADALESSGIEMERDFTTPGTPGRLYCPFVPPNKRDGYFNLPSASGQPRGISTPRSSMSRTSGRRSKRSSFHDPIRAELCGQGLTGPSAPPSVEGSAPLCPIRFLNQHSPEEVAKYFESHKHEVPRSHAVCVKRYQSNEQSIRHLDAKYGNLVNMIQGLGEKHQPLLPEVDDEAVVDEDGEAVPESRVQNWAKAVSVSMEDNVDKPQTAPVEDDDDRLSHFDRPLKDVRVGESPSRPWGITVPERYAAKSGVLSTRSDPTASPLETPMAPETETPAKGKCPFDHKNMTKFGAAPPQPALRNQPTPQPPSQPQASPQDAPRAQPSPPPQPEPQPSFPQPAVFAEESIPTKPGGVQMIFNGPVFFGFTGSSRRPRQVNLGGSRNSPFGAVQSAQQERERRQREREKLLATKTLQRRWRGYSSRKAVREQRRNEWDAEEQKDGEGGPYQSEEQAWRQLQRLSYFLRLENDTDGKDINRLRRYMERLHLSQQNGLACASGPWPMAYLRLQKLVLTAIPRTSEMHWIFELETILFLGQQIPTLAAQNARLLYQTLADLNRPTFIASEGYSKILPVLVKVMKGSLLAVGPESENIYEAFACEFLTRGFITEDPWYPKWLSALADDVNCQTLARTLSTTVLSSDYNGYKAMGDPQSRLNLLGCFIYFHRHAHQFQNAQAYSSHKDFVLVISKLLSSIADSRYLDALQNPEEEEDTIGKFAREQVMTLVDKESVSSLLQGASNAQPRLGGPPPQMNSEAKQLANYALTLIRFFPRDGDNIRMWLYWGSSDASVATASEHKLPAIKFFWQAARNSTVFQTISQDSSSVTAIKLIRPQDSWNGARENEVQDDWRLILIFLELYTFVLRLMDDDEFFSASPLASLGTNSTDNTSWARQNALPTKDIQHLTSFLKIVGFAMYFHASEITGANEEGTQRASLSSHFRIGELPSDEQVSSNTAKTPETAIAGLSGISIDYVKGLVTGLLRMVHERDSRRKFLPADHWLMTSFFDMDNFIPDVVAEEENRHRLEEEADDDVVMTDDDPEDDRQLIGTARDRNIRYHARLENQQRLNSRKRYLQAVAPRSEILQNMPFFIPFTTRVQIFREFVRRDKFMRRRGHVDSELWRMHLMNGFDPNDNIGRHTATIKRGNEFEDAFEQFYGLGEGLKEPIQITFVDRWGQQEAGIDGGGVTKEFLTSVTSQAFTPTAGQNLFAENEQHLLYPYPAAIDEKKTILKEEMGLTENMPVVREQIKLMLQHYEFLGRVIGKCLYEGILVDINFAGFFLLKWALTGGDGQASYETGYRANVNDLRDMDEDLYKGLMQLKNYTGDVEDFALNFTVSDTLTTDYATKKTKVVTRNLIPDGANKAVTNNNRLTYIWSIVQYRLAIQPQAQTKAFLKGLSSMVSPTWLSMFNQTELQTLIGGTSSSIDIADLRRNTHYGGLYVRGDDREDHPTIQLFWRVMESFSDKERRAVLKFITSTPRAPLLGFASLQPAFSIRDSGNDEKRLPSASTCVNLMKLPRYRSERVMREKLLYAVMSGAGFDLS</sequence>
<dbReference type="GO" id="GO:0061630">
    <property type="term" value="F:ubiquitin protein ligase activity"/>
    <property type="evidence" value="ECO:0007669"/>
    <property type="project" value="UniProtKB-EC"/>
</dbReference>
<dbReference type="PROSITE" id="PS50096">
    <property type="entry name" value="IQ"/>
    <property type="match status" value="1"/>
</dbReference>
<keyword evidence="7" id="KW-0175">Coiled coil</keyword>
<dbReference type="Proteomes" id="UP000490939">
    <property type="component" value="Unassembled WGS sequence"/>
</dbReference>
<dbReference type="Pfam" id="PF00632">
    <property type="entry name" value="HECT"/>
    <property type="match status" value="1"/>
</dbReference>
<gene>
    <name evidence="10" type="ORF">EG327_002724</name>
</gene>
<dbReference type="SMART" id="SM00119">
    <property type="entry name" value="HECTc"/>
    <property type="match status" value="1"/>
</dbReference>
<feature type="compositionally biased region" description="Low complexity" evidence="8">
    <location>
        <begin position="190"/>
        <end position="199"/>
    </location>
</feature>
<dbReference type="GO" id="GO:0006511">
    <property type="term" value="P:ubiquitin-dependent protein catabolic process"/>
    <property type="evidence" value="ECO:0007669"/>
    <property type="project" value="TreeGrafter"/>
</dbReference>
<dbReference type="InterPro" id="IPR000569">
    <property type="entry name" value="HECT_dom"/>
</dbReference>
<protein>
    <recommendedName>
        <fullName evidence="3">HECT-type E3 ubiquitin transferase</fullName>
        <ecNumber evidence="3">2.3.2.26</ecNumber>
    </recommendedName>
</protein>
<dbReference type="PROSITE" id="PS50237">
    <property type="entry name" value="HECT"/>
    <property type="match status" value="1"/>
</dbReference>
<feature type="compositionally biased region" description="Basic and acidic residues" evidence="8">
    <location>
        <begin position="355"/>
        <end position="368"/>
    </location>
</feature>
<evidence type="ECO:0000256" key="3">
    <source>
        <dbReference type="ARBA" id="ARBA00012485"/>
    </source>
</evidence>
<dbReference type="InterPro" id="IPR035983">
    <property type="entry name" value="Hect_E3_ubiquitin_ligase"/>
</dbReference>
<keyword evidence="5 6" id="KW-0833">Ubl conjugation pathway</keyword>
<evidence type="ECO:0000256" key="1">
    <source>
        <dbReference type="ARBA" id="ARBA00000885"/>
    </source>
</evidence>
<feature type="compositionally biased region" description="Pro residues" evidence="8">
    <location>
        <begin position="460"/>
        <end position="474"/>
    </location>
</feature>
<dbReference type="EMBL" id="WNWR01000188">
    <property type="protein sequence ID" value="KAE9989416.1"/>
    <property type="molecule type" value="Genomic_DNA"/>
</dbReference>
<comment type="caution">
    <text evidence="10">The sequence shown here is derived from an EMBL/GenBank/DDBJ whole genome shotgun (WGS) entry which is preliminary data.</text>
</comment>
<feature type="compositionally biased region" description="Basic and acidic residues" evidence="8">
    <location>
        <begin position="412"/>
        <end position="424"/>
    </location>
</feature>
<comment type="catalytic activity">
    <reaction evidence="1">
        <text>S-ubiquitinyl-[E2 ubiquitin-conjugating enzyme]-L-cysteine + [acceptor protein]-L-lysine = [E2 ubiquitin-conjugating enzyme]-L-cysteine + N(6)-ubiquitinyl-[acceptor protein]-L-lysine.</text>
        <dbReference type="EC" id="2.3.2.26"/>
    </reaction>
</comment>
<organism evidence="10 11">
    <name type="scientific">Venturia inaequalis</name>
    <name type="common">Apple scab fungus</name>
    <dbReference type="NCBI Taxonomy" id="5025"/>
    <lineage>
        <taxon>Eukaryota</taxon>
        <taxon>Fungi</taxon>
        <taxon>Dikarya</taxon>
        <taxon>Ascomycota</taxon>
        <taxon>Pezizomycotina</taxon>
        <taxon>Dothideomycetes</taxon>
        <taxon>Pleosporomycetidae</taxon>
        <taxon>Venturiales</taxon>
        <taxon>Venturiaceae</taxon>
        <taxon>Venturia</taxon>
    </lineage>
</organism>
<feature type="region of interest" description="Disordered" evidence="8">
    <location>
        <begin position="510"/>
        <end position="543"/>
    </location>
</feature>
<dbReference type="EC" id="2.3.2.26" evidence="3"/>